<reference evidence="2" key="1">
    <citation type="submission" date="2022-11" db="UniProtKB">
        <authorList>
            <consortium name="WormBaseParasite"/>
        </authorList>
    </citation>
    <scope>IDENTIFICATION</scope>
</reference>
<accession>A0AC34RA72</accession>
<protein>
    <submittedName>
        <fullName evidence="2">BTB domain-containing protein</fullName>
    </submittedName>
</protein>
<organism evidence="1 2">
    <name type="scientific">Panagrolaimus sp. JU765</name>
    <dbReference type="NCBI Taxonomy" id="591449"/>
    <lineage>
        <taxon>Eukaryota</taxon>
        <taxon>Metazoa</taxon>
        <taxon>Ecdysozoa</taxon>
        <taxon>Nematoda</taxon>
        <taxon>Chromadorea</taxon>
        <taxon>Rhabditida</taxon>
        <taxon>Tylenchina</taxon>
        <taxon>Panagrolaimomorpha</taxon>
        <taxon>Panagrolaimoidea</taxon>
        <taxon>Panagrolaimidae</taxon>
        <taxon>Panagrolaimus</taxon>
    </lineage>
</organism>
<evidence type="ECO:0000313" key="1">
    <source>
        <dbReference type="Proteomes" id="UP000887576"/>
    </source>
</evidence>
<proteinExistence type="predicted"/>
<sequence>MDCPKPVRVSCVITVKSITRTIGEIYSGSKEGKGKGYAKFGKRSELFNYGSMRMNIIMNIKFISETAEVVVNKVPYAVPLLLDERFKDFTFCVGKDKIKVHKNIIAAASPVFSAMLEPHCLEFKEGKANIVDFDFETMKAAVDL</sequence>
<name>A0AC34RA72_9BILA</name>
<dbReference type="Proteomes" id="UP000887576">
    <property type="component" value="Unplaced"/>
</dbReference>
<dbReference type="WBParaSite" id="JU765_v2.g4890.t1">
    <property type="protein sequence ID" value="JU765_v2.g4890.t1"/>
    <property type="gene ID" value="JU765_v2.g4890"/>
</dbReference>
<evidence type="ECO:0000313" key="2">
    <source>
        <dbReference type="WBParaSite" id="JU765_v2.g4890.t1"/>
    </source>
</evidence>